<keyword evidence="2" id="KW-1185">Reference proteome</keyword>
<comment type="caution">
    <text evidence="1">The sequence shown here is derived from an EMBL/GenBank/DDBJ whole genome shotgun (WGS) entry which is preliminary data.</text>
</comment>
<accession>A0A9N9P5X2</accession>
<dbReference type="AlphaFoldDB" id="A0A9N9P5X2"/>
<evidence type="ECO:0000313" key="1">
    <source>
        <dbReference type="EMBL" id="CAG8807021.1"/>
    </source>
</evidence>
<evidence type="ECO:0000313" key="2">
    <source>
        <dbReference type="Proteomes" id="UP000789405"/>
    </source>
</evidence>
<dbReference type="EMBL" id="CAJVPY010041991">
    <property type="protein sequence ID" value="CAG8807021.1"/>
    <property type="molecule type" value="Genomic_DNA"/>
</dbReference>
<proteinExistence type="predicted"/>
<reference evidence="1" key="1">
    <citation type="submission" date="2021-06" db="EMBL/GenBank/DDBJ databases">
        <authorList>
            <person name="Kallberg Y."/>
            <person name="Tangrot J."/>
            <person name="Rosling A."/>
        </authorList>
    </citation>
    <scope>NUCLEOTIDE SEQUENCE</scope>
    <source>
        <strain evidence="1">MA453B</strain>
    </source>
</reference>
<protein>
    <submittedName>
        <fullName evidence="1">24538_t:CDS:1</fullName>
    </submittedName>
</protein>
<name>A0A9N9P5X2_9GLOM</name>
<feature type="non-terminal residue" evidence="1">
    <location>
        <position position="1"/>
    </location>
</feature>
<dbReference type="Proteomes" id="UP000789405">
    <property type="component" value="Unassembled WGS sequence"/>
</dbReference>
<feature type="non-terminal residue" evidence="1">
    <location>
        <position position="46"/>
    </location>
</feature>
<sequence>SPGNPRVNFLVDSIQKLDSVTVGKAIYDSHFGVPSSALTVALNEYL</sequence>
<organism evidence="1 2">
    <name type="scientific">Dentiscutata erythropus</name>
    <dbReference type="NCBI Taxonomy" id="1348616"/>
    <lineage>
        <taxon>Eukaryota</taxon>
        <taxon>Fungi</taxon>
        <taxon>Fungi incertae sedis</taxon>
        <taxon>Mucoromycota</taxon>
        <taxon>Glomeromycotina</taxon>
        <taxon>Glomeromycetes</taxon>
        <taxon>Diversisporales</taxon>
        <taxon>Gigasporaceae</taxon>
        <taxon>Dentiscutata</taxon>
    </lineage>
</organism>
<gene>
    <name evidence="1" type="ORF">DERYTH_LOCUS24587</name>
</gene>